<evidence type="ECO:0000313" key="2">
    <source>
        <dbReference type="Proteomes" id="UP000324748"/>
    </source>
</evidence>
<dbReference type="Proteomes" id="UP000324748">
    <property type="component" value="Unassembled WGS sequence"/>
</dbReference>
<gene>
    <name evidence="1" type="ORF">PGT21_028554</name>
</gene>
<accession>A0A5B0Q6R2</accession>
<sequence length="75" mass="8408">MELDAGLSRPMDTTKWNSTGDEAGLALQCCCPVAAWVLQQEVLHVKLWGYSVIVPTYIFSTDSSVNYPFCCRYRA</sequence>
<evidence type="ECO:0000313" key="1">
    <source>
        <dbReference type="EMBL" id="KAA1108900.1"/>
    </source>
</evidence>
<reference evidence="1 2" key="1">
    <citation type="submission" date="2019-05" db="EMBL/GenBank/DDBJ databases">
        <title>Emergence of the Ug99 lineage of the wheat stem rust pathogen through somatic hybridization.</title>
        <authorList>
            <person name="Li F."/>
            <person name="Upadhyaya N.M."/>
            <person name="Sperschneider J."/>
            <person name="Matny O."/>
            <person name="Nguyen-Phuc H."/>
            <person name="Mago R."/>
            <person name="Raley C."/>
            <person name="Miller M.E."/>
            <person name="Silverstein K.A.T."/>
            <person name="Henningsen E."/>
            <person name="Hirsch C.D."/>
            <person name="Visser B."/>
            <person name="Pretorius Z.A."/>
            <person name="Steffenson B.J."/>
            <person name="Schwessinger B."/>
            <person name="Dodds P.N."/>
            <person name="Figueroa M."/>
        </authorList>
    </citation>
    <scope>NUCLEOTIDE SEQUENCE [LARGE SCALE GENOMIC DNA]</scope>
    <source>
        <strain evidence="1">21-0</strain>
    </source>
</reference>
<dbReference type="EMBL" id="VSWC01000028">
    <property type="protein sequence ID" value="KAA1108900.1"/>
    <property type="molecule type" value="Genomic_DNA"/>
</dbReference>
<keyword evidence="2" id="KW-1185">Reference proteome</keyword>
<protein>
    <submittedName>
        <fullName evidence="1">Uncharacterized protein</fullName>
    </submittedName>
</protein>
<comment type="caution">
    <text evidence="1">The sequence shown here is derived from an EMBL/GenBank/DDBJ whole genome shotgun (WGS) entry which is preliminary data.</text>
</comment>
<dbReference type="AlphaFoldDB" id="A0A5B0Q6R2"/>
<name>A0A5B0Q6R2_PUCGR</name>
<organism evidence="1 2">
    <name type="scientific">Puccinia graminis f. sp. tritici</name>
    <dbReference type="NCBI Taxonomy" id="56615"/>
    <lineage>
        <taxon>Eukaryota</taxon>
        <taxon>Fungi</taxon>
        <taxon>Dikarya</taxon>
        <taxon>Basidiomycota</taxon>
        <taxon>Pucciniomycotina</taxon>
        <taxon>Pucciniomycetes</taxon>
        <taxon>Pucciniales</taxon>
        <taxon>Pucciniaceae</taxon>
        <taxon>Puccinia</taxon>
    </lineage>
</organism>
<proteinExistence type="predicted"/>